<dbReference type="Pfam" id="PF04471">
    <property type="entry name" value="Mrr_cat"/>
    <property type="match status" value="1"/>
</dbReference>
<dbReference type="Pfam" id="PF14338">
    <property type="entry name" value="Mrr_N"/>
    <property type="match status" value="1"/>
</dbReference>
<dbReference type="PANTHER" id="PTHR30015">
    <property type="entry name" value="MRR RESTRICTION SYSTEM PROTEIN"/>
    <property type="match status" value="1"/>
</dbReference>
<dbReference type="InterPro" id="IPR007560">
    <property type="entry name" value="Restrct_endonuc_IV_Mrr"/>
</dbReference>
<dbReference type="PATRIC" id="fig|1872076.5.peg.818"/>
<feature type="domain" description="Restriction endonuclease type IV Mrr" evidence="1">
    <location>
        <begin position="147"/>
        <end position="262"/>
    </location>
</feature>
<dbReference type="InterPro" id="IPR052906">
    <property type="entry name" value="Type_IV_Methyl-Rstrct_Enzyme"/>
</dbReference>
<dbReference type="Gene3D" id="3.40.1350.10">
    <property type="match status" value="1"/>
</dbReference>
<evidence type="ECO:0008006" key="5">
    <source>
        <dbReference type="Google" id="ProtNLM"/>
    </source>
</evidence>
<feature type="domain" description="Restriction system protein Mrr-like N-terminal" evidence="2">
    <location>
        <begin position="11"/>
        <end position="92"/>
    </location>
</feature>
<reference evidence="3 4" key="1">
    <citation type="submission" date="2016-07" db="EMBL/GenBank/DDBJ databases">
        <title>Draft genome of Scalindua rubra, obtained from a brine-seawater interface in the Red Sea, sheds light on salt adaptation in anammox bacteria.</title>
        <authorList>
            <person name="Speth D.R."/>
            <person name="Lagkouvardos I."/>
            <person name="Wang Y."/>
            <person name="Qian P.-Y."/>
            <person name="Dutilh B.E."/>
            <person name="Jetten M.S."/>
        </authorList>
    </citation>
    <scope>NUCLEOTIDE SEQUENCE [LARGE SCALE GENOMIC DNA]</scope>
    <source>
        <strain evidence="3">BSI-1</strain>
    </source>
</reference>
<dbReference type="InterPro" id="IPR011335">
    <property type="entry name" value="Restrct_endonuc-II-like"/>
</dbReference>
<dbReference type="Proteomes" id="UP000094056">
    <property type="component" value="Unassembled WGS sequence"/>
</dbReference>
<accession>A0A1E3XEW1</accession>
<dbReference type="PANTHER" id="PTHR30015:SF7">
    <property type="entry name" value="TYPE IV METHYL-DIRECTED RESTRICTION ENZYME ECOKMRR"/>
    <property type="match status" value="1"/>
</dbReference>
<evidence type="ECO:0000313" key="3">
    <source>
        <dbReference type="EMBL" id="ODS34139.1"/>
    </source>
</evidence>
<proteinExistence type="predicted"/>
<sequence length="287" mass="32501">MKKSKGPQFLRFFIPAIEVLKELGGSGRPAEVIDLVIEKLNISEKEQEETIKSGSSRVRNQVAWARLYLVKSGLMDSSQRGVWSLTEKGIEATLTYKDVLNYFKEIQSQFKIREEGGQEACQEVSNQIEEETIEFVDYKTELLNILKSLPPNGFERICQRILRESGFLQVTVTGKSGDGGIDGYGILQVNPFVSFKVMFQCKRYQGSVTPSHVRDFRGAMEGRADKGIILTTGSFTTEAKKEARRDGATPIEIVDSEKLVEMFETLQLGLKPKTDYDVNYDFFSEYR</sequence>
<name>A0A1E3XEW1_9BACT</name>
<dbReference type="EMBL" id="MAYW01000012">
    <property type="protein sequence ID" value="ODS34139.1"/>
    <property type="molecule type" value="Genomic_DNA"/>
</dbReference>
<organism evidence="3 4">
    <name type="scientific">Candidatus Scalindua rubra</name>
    <dbReference type="NCBI Taxonomy" id="1872076"/>
    <lineage>
        <taxon>Bacteria</taxon>
        <taxon>Pseudomonadati</taxon>
        <taxon>Planctomycetota</taxon>
        <taxon>Candidatus Brocadiia</taxon>
        <taxon>Candidatus Brocadiales</taxon>
        <taxon>Candidatus Scalinduaceae</taxon>
        <taxon>Candidatus Scalindua</taxon>
    </lineage>
</organism>
<dbReference type="AlphaFoldDB" id="A0A1E3XEW1"/>
<dbReference type="InterPro" id="IPR011856">
    <property type="entry name" value="tRNA_endonuc-like_dom_sf"/>
</dbReference>
<comment type="caution">
    <text evidence="3">The sequence shown here is derived from an EMBL/GenBank/DDBJ whole genome shotgun (WGS) entry which is preliminary data.</text>
</comment>
<gene>
    <name evidence="3" type="ORF">SCARUB_00709</name>
</gene>
<dbReference type="SUPFAM" id="SSF52980">
    <property type="entry name" value="Restriction endonuclease-like"/>
    <property type="match status" value="1"/>
</dbReference>
<evidence type="ECO:0000259" key="2">
    <source>
        <dbReference type="Pfam" id="PF14338"/>
    </source>
</evidence>
<evidence type="ECO:0000313" key="4">
    <source>
        <dbReference type="Proteomes" id="UP000094056"/>
    </source>
</evidence>
<dbReference type="GO" id="GO:0009307">
    <property type="term" value="P:DNA restriction-modification system"/>
    <property type="evidence" value="ECO:0007669"/>
    <property type="project" value="InterPro"/>
</dbReference>
<dbReference type="GO" id="GO:0015666">
    <property type="term" value="F:restriction endodeoxyribonuclease activity"/>
    <property type="evidence" value="ECO:0007669"/>
    <property type="project" value="TreeGrafter"/>
</dbReference>
<dbReference type="InterPro" id="IPR025745">
    <property type="entry name" value="Mrr-like_N_dom"/>
</dbReference>
<dbReference type="GO" id="GO:0003677">
    <property type="term" value="F:DNA binding"/>
    <property type="evidence" value="ECO:0007669"/>
    <property type="project" value="InterPro"/>
</dbReference>
<protein>
    <recommendedName>
        <fullName evidence="5">Restriction endonuclease</fullName>
    </recommendedName>
</protein>
<evidence type="ECO:0000259" key="1">
    <source>
        <dbReference type="Pfam" id="PF04471"/>
    </source>
</evidence>